<gene>
    <name evidence="6" type="ORF">EFL26_11145</name>
</gene>
<proteinExistence type="inferred from homology"/>
<accession>A0A3N0GN79</accession>
<dbReference type="PANTHER" id="PTHR47916:SF4">
    <property type="entry name" value="FRUCTOSE-BISPHOSPHATE ALDOLASE CLASS 1"/>
    <property type="match status" value="1"/>
</dbReference>
<dbReference type="GO" id="GO:0004332">
    <property type="term" value="F:fructose-bisphosphate aldolase activity"/>
    <property type="evidence" value="ECO:0007669"/>
    <property type="project" value="UniProtKB-EC"/>
</dbReference>
<feature type="active site" description="Proton donor" evidence="5">
    <location>
        <position position="171"/>
    </location>
</feature>
<dbReference type="InterPro" id="IPR013785">
    <property type="entry name" value="Aldolase_TIM"/>
</dbReference>
<evidence type="ECO:0000256" key="3">
    <source>
        <dbReference type="ARBA" id="ARBA00023270"/>
    </source>
</evidence>
<sequence length="308" mass="32547">MSTRVDEILSWYPTADPRTIGNLRRMLVHGRTGGTGKLVVLPVDQGFEHGPGRSFAANPAGYDPRYHAQLAVDAGCSAHALPLGACELVAPRYAAELPLILKCNSSDSLYVGTDPEPAVTASVEDAVRLGCVAVGFTIYPGSSGRNRMYEQLRSLARDADAAGLVLVVWSYPRGSGISKDGQTAVDVVAYAAHLAAQLGAHVIKVKPPTEHIESDQARAALDKAGVPLGTLADRVRHVVQSAFDGHRVVIFSGGAAKETAAVLEENRQTALGGGFGTIMGRNSFQRPHDEAVQLLHDVMDIHVGTSPS</sequence>
<dbReference type="OrthoDB" id="9771504at2"/>
<evidence type="ECO:0000256" key="2">
    <source>
        <dbReference type="ARBA" id="ARBA00023239"/>
    </source>
</evidence>
<dbReference type="EC" id="4.1.2.13" evidence="1"/>
<dbReference type="EMBL" id="RJSF01000040">
    <property type="protein sequence ID" value="RNM13560.1"/>
    <property type="molecule type" value="Genomic_DNA"/>
</dbReference>
<evidence type="ECO:0000313" key="7">
    <source>
        <dbReference type="Proteomes" id="UP000279994"/>
    </source>
</evidence>
<dbReference type="SUPFAM" id="SSF51569">
    <property type="entry name" value="Aldolase"/>
    <property type="match status" value="1"/>
</dbReference>
<evidence type="ECO:0000313" key="6">
    <source>
        <dbReference type="EMBL" id="RNM13560.1"/>
    </source>
</evidence>
<dbReference type="Gene3D" id="3.20.20.70">
    <property type="entry name" value="Aldolase class I"/>
    <property type="match status" value="1"/>
</dbReference>
<evidence type="ECO:0000256" key="5">
    <source>
        <dbReference type="PIRSR" id="PIRSR038992-1"/>
    </source>
</evidence>
<dbReference type="AlphaFoldDB" id="A0A3N0GN79"/>
<evidence type="ECO:0000256" key="4">
    <source>
        <dbReference type="ARBA" id="ARBA00049653"/>
    </source>
</evidence>
<comment type="similarity">
    <text evidence="4">Belongs to the DeoC/FbaB aldolase family. FbaB subfamily.</text>
</comment>
<evidence type="ECO:0000256" key="1">
    <source>
        <dbReference type="ARBA" id="ARBA00013068"/>
    </source>
</evidence>
<dbReference type="InterPro" id="IPR041720">
    <property type="entry name" value="FbaB-like"/>
</dbReference>
<dbReference type="CDD" id="cd00958">
    <property type="entry name" value="DhnA"/>
    <property type="match status" value="1"/>
</dbReference>
<dbReference type="Proteomes" id="UP000279994">
    <property type="component" value="Unassembled WGS sequence"/>
</dbReference>
<dbReference type="SMART" id="SM01133">
    <property type="entry name" value="DeoC"/>
    <property type="match status" value="1"/>
</dbReference>
<protein>
    <recommendedName>
        <fullName evidence="1">fructose-bisphosphate aldolase</fullName>
        <ecNumber evidence="1">4.1.2.13</ecNumber>
    </recommendedName>
</protein>
<dbReference type="PANTHER" id="PTHR47916">
    <property type="entry name" value="FRUCTOSE-BISPHOSPHATE ALDOLASE CLASS 1"/>
    <property type="match status" value="1"/>
</dbReference>
<name>A0A3N0GN79_9ACTN</name>
<keyword evidence="7" id="KW-1185">Reference proteome</keyword>
<feature type="active site" description="Schiff-base intermediate with dihydroxyacetone-P" evidence="5">
    <location>
        <position position="204"/>
    </location>
</feature>
<organism evidence="6 7">
    <name type="scientific">Nocardioides pocheonensis</name>
    <dbReference type="NCBI Taxonomy" id="661485"/>
    <lineage>
        <taxon>Bacteria</taxon>
        <taxon>Bacillati</taxon>
        <taxon>Actinomycetota</taxon>
        <taxon>Actinomycetes</taxon>
        <taxon>Propionibacteriales</taxon>
        <taxon>Nocardioidaceae</taxon>
        <taxon>Nocardioides</taxon>
    </lineage>
</organism>
<dbReference type="InterPro" id="IPR002915">
    <property type="entry name" value="DeoC/FbaB/LacD_aldolase"/>
</dbReference>
<dbReference type="Pfam" id="PF01791">
    <property type="entry name" value="DeoC"/>
    <property type="match status" value="1"/>
</dbReference>
<dbReference type="InterPro" id="IPR050456">
    <property type="entry name" value="DeoC/FbaB_aldolase"/>
</dbReference>
<keyword evidence="3" id="KW-0704">Schiff base</keyword>
<dbReference type="PIRSF" id="PIRSF038992">
    <property type="entry name" value="Aldolase_Ia"/>
    <property type="match status" value="1"/>
</dbReference>
<dbReference type="NCBIfam" id="NF006704">
    <property type="entry name" value="PRK09250.1-1"/>
    <property type="match status" value="1"/>
</dbReference>
<keyword evidence="2 6" id="KW-0456">Lyase</keyword>
<dbReference type="RefSeq" id="WP_123222968.1">
    <property type="nucleotide sequence ID" value="NZ_RJSF01000040.1"/>
</dbReference>
<comment type="caution">
    <text evidence="6">The sequence shown here is derived from an EMBL/GenBank/DDBJ whole genome shotgun (WGS) entry which is preliminary data.</text>
</comment>
<reference evidence="6 7" key="1">
    <citation type="submission" date="2018-11" db="EMBL/GenBank/DDBJ databases">
        <authorList>
            <person name="Li F."/>
        </authorList>
    </citation>
    <scope>NUCLEOTIDE SEQUENCE [LARGE SCALE GENOMIC DNA]</scope>
    <source>
        <strain evidence="6 7">Gsoil 818</strain>
    </source>
</reference>